<evidence type="ECO:0000313" key="2">
    <source>
        <dbReference type="Proteomes" id="UP000016662"/>
    </source>
</evidence>
<keyword evidence="2" id="KW-1185">Reference proteome</keyword>
<protein>
    <submittedName>
        <fullName evidence="1">Uncharacterized protein</fullName>
    </submittedName>
</protein>
<dbReference type="EMBL" id="AWVF01000295">
    <property type="protein sequence ID" value="ERJ92438.1"/>
    <property type="molecule type" value="Genomic_DNA"/>
</dbReference>
<evidence type="ECO:0000313" key="1">
    <source>
        <dbReference type="EMBL" id="ERJ92438.1"/>
    </source>
</evidence>
<comment type="caution">
    <text evidence="1">The sequence shown here is derived from an EMBL/GenBank/DDBJ whole genome shotgun (WGS) entry which is preliminary data.</text>
</comment>
<organism evidence="1 2">
    <name type="scientific">Ruminococcus callidus ATCC 27760</name>
    <dbReference type="NCBI Taxonomy" id="411473"/>
    <lineage>
        <taxon>Bacteria</taxon>
        <taxon>Bacillati</taxon>
        <taxon>Bacillota</taxon>
        <taxon>Clostridia</taxon>
        <taxon>Eubacteriales</taxon>
        <taxon>Oscillospiraceae</taxon>
        <taxon>Ruminococcus</taxon>
    </lineage>
</organism>
<dbReference type="HOGENOM" id="CLU_3257381_0_0_9"/>
<proteinExistence type="predicted"/>
<dbReference type="AlphaFoldDB" id="U2LZC8"/>
<gene>
    <name evidence="1" type="ORF">RUMCAL_02418</name>
</gene>
<name>U2LZC8_9FIRM</name>
<dbReference type="Proteomes" id="UP000016662">
    <property type="component" value="Unassembled WGS sequence"/>
</dbReference>
<sequence length="42" mass="4838">MLDIFCRVWYNESDSIKKNHCSKVLIPVIYGEGGCVDCIIKF</sequence>
<accession>U2LZC8</accession>
<reference evidence="1 2" key="1">
    <citation type="submission" date="2013-07" db="EMBL/GenBank/DDBJ databases">
        <authorList>
            <person name="Weinstock G."/>
            <person name="Sodergren E."/>
            <person name="Wylie T."/>
            <person name="Fulton L."/>
            <person name="Fulton R."/>
            <person name="Fronick C."/>
            <person name="O'Laughlin M."/>
            <person name="Godfrey J."/>
            <person name="Miner T."/>
            <person name="Herter B."/>
            <person name="Appelbaum E."/>
            <person name="Cordes M."/>
            <person name="Lek S."/>
            <person name="Wollam A."/>
            <person name="Pepin K.H."/>
            <person name="Palsikar V.B."/>
            <person name="Mitreva M."/>
            <person name="Wilson R.K."/>
        </authorList>
    </citation>
    <scope>NUCLEOTIDE SEQUENCE [LARGE SCALE GENOMIC DNA]</scope>
    <source>
        <strain evidence="1 2">ATCC 27760</strain>
    </source>
</reference>
<dbReference type="STRING" id="411473.RUMCAL_02418"/>